<evidence type="ECO:0000256" key="3">
    <source>
        <dbReference type="ARBA" id="ARBA00022764"/>
    </source>
</evidence>
<dbReference type="InterPro" id="IPR014340">
    <property type="entry name" value="LptA"/>
</dbReference>
<dbReference type="OrthoDB" id="9811926at2"/>
<name>A0A443LDG4_9RHOB</name>
<dbReference type="Proteomes" id="UP000286594">
    <property type="component" value="Unassembled WGS sequence"/>
</dbReference>
<proteinExistence type="predicted"/>
<evidence type="ECO:0000259" key="5">
    <source>
        <dbReference type="Pfam" id="PF03968"/>
    </source>
</evidence>
<dbReference type="GO" id="GO:0015920">
    <property type="term" value="P:lipopolysaccharide transport"/>
    <property type="evidence" value="ECO:0007669"/>
    <property type="project" value="InterPro"/>
</dbReference>
<evidence type="ECO:0000256" key="1">
    <source>
        <dbReference type="ARBA" id="ARBA00022448"/>
    </source>
</evidence>
<organism evidence="6 7">
    <name type="scientific">Paenirhodobacter ferrireducens</name>
    <dbReference type="NCBI Taxonomy" id="1215032"/>
    <lineage>
        <taxon>Bacteria</taxon>
        <taxon>Pseudomonadati</taxon>
        <taxon>Pseudomonadota</taxon>
        <taxon>Alphaproteobacteria</taxon>
        <taxon>Rhodobacterales</taxon>
        <taxon>Rhodobacter group</taxon>
        <taxon>Paenirhodobacter</taxon>
    </lineage>
</organism>
<dbReference type="NCBIfam" id="TIGR03002">
    <property type="entry name" value="outer_YhbN_LptA"/>
    <property type="match status" value="1"/>
</dbReference>
<keyword evidence="3" id="KW-0574">Periplasm</keyword>
<dbReference type="GO" id="GO:0009279">
    <property type="term" value="C:cell outer membrane"/>
    <property type="evidence" value="ECO:0007669"/>
    <property type="project" value="TreeGrafter"/>
</dbReference>
<dbReference type="PANTHER" id="PTHR36504:SF1">
    <property type="entry name" value="LIPOPOLYSACCHARIDE EXPORT SYSTEM PROTEIN LPTA"/>
    <property type="match status" value="1"/>
</dbReference>
<evidence type="ECO:0000256" key="4">
    <source>
        <dbReference type="SAM" id="SignalP"/>
    </source>
</evidence>
<dbReference type="InterPro" id="IPR052037">
    <property type="entry name" value="LPS_export_LptA"/>
</dbReference>
<keyword evidence="7" id="KW-1185">Reference proteome</keyword>
<feature type="signal peptide" evidence="4">
    <location>
        <begin position="1"/>
        <end position="22"/>
    </location>
</feature>
<accession>A0A443LDG4</accession>
<evidence type="ECO:0000313" key="7">
    <source>
        <dbReference type="Proteomes" id="UP000286594"/>
    </source>
</evidence>
<keyword evidence="2 4" id="KW-0732">Signal</keyword>
<feature type="domain" description="Organic solvent tolerance-like N-terminal" evidence="5">
    <location>
        <begin position="39"/>
        <end position="145"/>
    </location>
</feature>
<comment type="caution">
    <text evidence="6">The sequence shown here is derived from an EMBL/GenBank/DDBJ whole genome shotgun (WGS) entry which is preliminary data.</text>
</comment>
<evidence type="ECO:0000313" key="6">
    <source>
        <dbReference type="EMBL" id="RWR47232.1"/>
    </source>
</evidence>
<evidence type="ECO:0000256" key="2">
    <source>
        <dbReference type="ARBA" id="ARBA00022729"/>
    </source>
</evidence>
<dbReference type="RefSeq" id="WP_128149545.1">
    <property type="nucleotide sequence ID" value="NZ_SAVB01000015.1"/>
</dbReference>
<protein>
    <submittedName>
        <fullName evidence="6">Lipopolysaccharide transport periplasmic protein LptA</fullName>
    </submittedName>
</protein>
<gene>
    <name evidence="6" type="primary">lptA</name>
    <name evidence="6" type="ORF">EOW65_11465</name>
</gene>
<dbReference type="Pfam" id="PF03968">
    <property type="entry name" value="LptD_N"/>
    <property type="match status" value="1"/>
</dbReference>
<dbReference type="GO" id="GO:0030288">
    <property type="term" value="C:outer membrane-bounded periplasmic space"/>
    <property type="evidence" value="ECO:0007669"/>
    <property type="project" value="TreeGrafter"/>
</dbReference>
<dbReference type="PANTHER" id="PTHR36504">
    <property type="entry name" value="LIPOPOLYSACCHARIDE EXPORT SYSTEM PROTEIN LPTA"/>
    <property type="match status" value="1"/>
</dbReference>
<dbReference type="InterPro" id="IPR005653">
    <property type="entry name" value="OstA-like_N"/>
</dbReference>
<sequence length="163" mass="16920">MRFSAVPAVLLCLAFLPGPVLAQQIALGGIRADAKAPVEVTADSLAVNQADGSATFTGNVLVVQGGMRLKAAVVDVEYDPKDRSKITRMHATGGVTLVSPAEAAEAKEAVYDVAASNVVMTGDVLLTQGQNVMSGQKLTVDLKTGTGQMDGRVRTILQPEAKK</sequence>
<dbReference type="EMBL" id="SAVB01000015">
    <property type="protein sequence ID" value="RWR47232.1"/>
    <property type="molecule type" value="Genomic_DNA"/>
</dbReference>
<feature type="chain" id="PRO_5019225503" evidence="4">
    <location>
        <begin position="23"/>
        <end position="163"/>
    </location>
</feature>
<dbReference type="Gene3D" id="2.60.450.10">
    <property type="entry name" value="Lipopolysaccharide (LPS) transport protein A like domain"/>
    <property type="match status" value="1"/>
</dbReference>
<keyword evidence="1" id="KW-0813">Transport</keyword>
<dbReference type="AlphaFoldDB" id="A0A443LDG4"/>
<dbReference type="GO" id="GO:0001530">
    <property type="term" value="F:lipopolysaccharide binding"/>
    <property type="evidence" value="ECO:0007669"/>
    <property type="project" value="InterPro"/>
</dbReference>
<reference evidence="6 7" key="1">
    <citation type="submission" date="2019-01" db="EMBL/GenBank/DDBJ databases">
        <title>Sinorhodobacter populi sp. nov. isolated from the symptomatic bark tissue of Populus euramericana canker.</title>
        <authorList>
            <person name="Xu G."/>
        </authorList>
    </citation>
    <scope>NUCLEOTIDE SEQUENCE [LARGE SCALE GENOMIC DNA]</scope>
    <source>
        <strain evidence="6 7">CCTCC AB2012026</strain>
    </source>
</reference>
<dbReference type="GO" id="GO:0017089">
    <property type="term" value="F:glycolipid transfer activity"/>
    <property type="evidence" value="ECO:0007669"/>
    <property type="project" value="TreeGrafter"/>
</dbReference>